<evidence type="ECO:0000313" key="2">
    <source>
        <dbReference type="EMBL" id="QBK88729.1"/>
    </source>
</evidence>
<dbReference type="EMBL" id="MK500396">
    <property type="protein sequence ID" value="QBK88729.1"/>
    <property type="molecule type" value="Genomic_DNA"/>
</dbReference>
<keyword evidence="1" id="KW-0472">Membrane</keyword>
<evidence type="ECO:0008006" key="3">
    <source>
        <dbReference type="Google" id="ProtNLM"/>
    </source>
</evidence>
<accession>A0A481YZY8</accession>
<reference evidence="2" key="1">
    <citation type="journal article" date="2019" name="MBio">
        <title>Virus Genomes from Deep Sea Sediments Expand the Ocean Megavirome and Support Independent Origins of Viral Gigantism.</title>
        <authorList>
            <person name="Backstrom D."/>
            <person name="Yutin N."/>
            <person name="Jorgensen S.L."/>
            <person name="Dharamshi J."/>
            <person name="Homa F."/>
            <person name="Zaremba-Niedwiedzka K."/>
            <person name="Spang A."/>
            <person name="Wolf Y.I."/>
            <person name="Koonin E.V."/>
            <person name="Ettema T.J."/>
        </authorList>
    </citation>
    <scope>NUCLEOTIDE SEQUENCE</scope>
</reference>
<proteinExistence type="predicted"/>
<evidence type="ECO:0000256" key="1">
    <source>
        <dbReference type="SAM" id="Phobius"/>
    </source>
</evidence>
<sequence>MIILLVFAIVSTVLASNCNSGLGHFDPGEITKMITVDTNYSQVFNACNIYQTPMCRFKYDVHNTDQTKIRIYYELFQVNNGSYGEKYEVCNGTCEPGYIYVCCADFEYNFIRVTVENLKKESPIILISLGAEYQFFNHTWYNIYIICMLVIWTILGVIAALFFGYLFTTGAITQNGLTTYFTPQNEHKYACCCCMICYWFCGKKSKKEFPYNWVCCFGKKSSSKKAWVMEKCGCCFNKDMRHTDYSKDYRPRDKYKCLYIYEPKCCSINPI</sequence>
<organism evidence="2">
    <name type="scientific">Mimivirus LCMiAC01</name>
    <dbReference type="NCBI Taxonomy" id="2506608"/>
    <lineage>
        <taxon>Viruses</taxon>
        <taxon>Varidnaviria</taxon>
        <taxon>Bamfordvirae</taxon>
        <taxon>Nucleocytoviricota</taxon>
        <taxon>Megaviricetes</taxon>
        <taxon>Imitervirales</taxon>
        <taxon>Mimiviridae</taxon>
        <taxon>Klosneuvirinae</taxon>
    </lineage>
</organism>
<name>A0A481YZY8_9VIRU</name>
<feature type="transmembrane region" description="Helical" evidence="1">
    <location>
        <begin position="143"/>
        <end position="167"/>
    </location>
</feature>
<gene>
    <name evidence="2" type="ORF">LCMiAC01_04110</name>
</gene>
<keyword evidence="1" id="KW-1133">Transmembrane helix</keyword>
<keyword evidence="1" id="KW-0812">Transmembrane</keyword>
<protein>
    <recommendedName>
        <fullName evidence="3">Transmembrane protein</fullName>
    </recommendedName>
</protein>